<dbReference type="Proteomes" id="UP000708208">
    <property type="component" value="Unassembled WGS sequence"/>
</dbReference>
<organism evidence="1 2">
    <name type="scientific">Allacma fusca</name>
    <dbReference type="NCBI Taxonomy" id="39272"/>
    <lineage>
        <taxon>Eukaryota</taxon>
        <taxon>Metazoa</taxon>
        <taxon>Ecdysozoa</taxon>
        <taxon>Arthropoda</taxon>
        <taxon>Hexapoda</taxon>
        <taxon>Collembola</taxon>
        <taxon>Symphypleona</taxon>
        <taxon>Sminthuridae</taxon>
        <taxon>Allacma</taxon>
    </lineage>
</organism>
<sequence>RIDKVLMTSAKDFTRDVSFTEHEATARRFVLPLNVENQSGDENLVTLKY</sequence>
<reference evidence="1" key="1">
    <citation type="submission" date="2021-06" db="EMBL/GenBank/DDBJ databases">
        <authorList>
            <person name="Hodson N. C."/>
            <person name="Mongue J. A."/>
            <person name="Jaron S. K."/>
        </authorList>
    </citation>
    <scope>NUCLEOTIDE SEQUENCE</scope>
</reference>
<protein>
    <submittedName>
        <fullName evidence="1">Uncharacterized protein</fullName>
    </submittedName>
</protein>
<name>A0A8J2P1C9_9HEXA</name>
<dbReference type="EMBL" id="CAJVCH010069661">
    <property type="protein sequence ID" value="CAG7720334.1"/>
    <property type="molecule type" value="Genomic_DNA"/>
</dbReference>
<comment type="caution">
    <text evidence="1">The sequence shown here is derived from an EMBL/GenBank/DDBJ whole genome shotgun (WGS) entry which is preliminary data.</text>
</comment>
<accession>A0A8J2P1C9</accession>
<gene>
    <name evidence="1" type="ORF">AFUS01_LOCUS9616</name>
</gene>
<feature type="non-terminal residue" evidence="1">
    <location>
        <position position="49"/>
    </location>
</feature>
<evidence type="ECO:0000313" key="2">
    <source>
        <dbReference type="Proteomes" id="UP000708208"/>
    </source>
</evidence>
<dbReference type="OrthoDB" id="1069523at2759"/>
<dbReference type="AlphaFoldDB" id="A0A8J2P1C9"/>
<proteinExistence type="predicted"/>
<feature type="non-terminal residue" evidence="1">
    <location>
        <position position="1"/>
    </location>
</feature>
<keyword evidence="2" id="KW-1185">Reference proteome</keyword>
<evidence type="ECO:0000313" key="1">
    <source>
        <dbReference type="EMBL" id="CAG7720334.1"/>
    </source>
</evidence>